<dbReference type="Proteomes" id="UP000017836">
    <property type="component" value="Unassembled WGS sequence"/>
</dbReference>
<dbReference type="EMBL" id="KI392061">
    <property type="protein sequence ID" value="ERN20081.1"/>
    <property type="molecule type" value="Genomic_DNA"/>
</dbReference>
<dbReference type="Pfam" id="PF11597">
    <property type="entry name" value="Med13_N"/>
    <property type="match status" value="1"/>
</dbReference>
<feature type="region of interest" description="Disordered" evidence="10">
    <location>
        <begin position="1107"/>
        <end position="1130"/>
    </location>
</feature>
<comment type="subunit">
    <text evidence="9">Component of the Mediator complex.</text>
</comment>
<dbReference type="PANTHER" id="PTHR48249">
    <property type="entry name" value="MEDIATOR OF RNA POLYMERASE II TRANSCRIPTION SUBUNIT 13"/>
    <property type="match status" value="1"/>
</dbReference>
<evidence type="ECO:0000256" key="10">
    <source>
        <dbReference type="SAM" id="MobiDB-lite"/>
    </source>
</evidence>
<keyword evidence="16" id="KW-1185">Reference proteome</keyword>
<evidence type="ECO:0000313" key="16">
    <source>
        <dbReference type="Proteomes" id="UP000017836"/>
    </source>
</evidence>
<keyword evidence="6 9" id="KW-0010">Activator</keyword>
<evidence type="ECO:0000256" key="2">
    <source>
        <dbReference type="ARBA" id="ARBA00009354"/>
    </source>
</evidence>
<dbReference type="eggNOG" id="KOG1175">
    <property type="taxonomic scope" value="Eukaryota"/>
</dbReference>
<evidence type="ECO:0000256" key="5">
    <source>
        <dbReference type="ARBA" id="ARBA00023015"/>
    </source>
</evidence>
<feature type="region of interest" description="Disordered" evidence="10">
    <location>
        <begin position="486"/>
        <end position="511"/>
    </location>
</feature>
<comment type="function">
    <text evidence="9">Component of the Mediator complex, a coactivator involved in regulated transcription of nearly all RNA polymerase II-dependent genes. Mediator functions as a bridge to convey information from gene-specific regulatory proteins to the basal RNA polymerase II transcription machinery. Mediator is recruited to promoters by direct interactions with regulatory proteins and serves as a scaffold for the assembly of a functional preinitiation complex with RNA polymerase II and the general transcription factors.</text>
</comment>
<keyword evidence="8 9" id="KW-0539">Nucleus</keyword>
<evidence type="ECO:0000256" key="4">
    <source>
        <dbReference type="ARBA" id="ARBA00022491"/>
    </source>
</evidence>
<evidence type="ECO:0000256" key="7">
    <source>
        <dbReference type="ARBA" id="ARBA00023163"/>
    </source>
</evidence>
<comment type="subcellular location">
    <subcellularLocation>
        <location evidence="1 9">Nucleus</location>
    </subcellularLocation>
</comment>
<feature type="domain" description="Mediator complex subunit Med13 N-terminal" evidence="13">
    <location>
        <begin position="2"/>
        <end position="253"/>
    </location>
</feature>
<dbReference type="OrthoDB" id="103819at2759"/>
<feature type="region of interest" description="Disordered" evidence="10">
    <location>
        <begin position="1708"/>
        <end position="1730"/>
    </location>
</feature>
<evidence type="ECO:0000259" key="12">
    <source>
        <dbReference type="Pfam" id="PF06333"/>
    </source>
</evidence>
<evidence type="ECO:0000256" key="6">
    <source>
        <dbReference type="ARBA" id="ARBA00023159"/>
    </source>
</evidence>
<comment type="similarity">
    <text evidence="2 9">Belongs to the Mediator complex subunit 13 family.</text>
</comment>
<dbReference type="InterPro" id="IPR021643">
    <property type="entry name" value="Mediator_Med13_N"/>
</dbReference>
<evidence type="ECO:0000256" key="1">
    <source>
        <dbReference type="ARBA" id="ARBA00004123"/>
    </source>
</evidence>
<keyword evidence="11" id="KW-0732">Signal</keyword>
<dbReference type="GO" id="GO:0016592">
    <property type="term" value="C:mediator complex"/>
    <property type="evidence" value="ECO:0000318"/>
    <property type="project" value="GO_Central"/>
</dbReference>
<feature type="compositionally biased region" description="Polar residues" evidence="10">
    <location>
        <begin position="1714"/>
        <end position="1730"/>
    </location>
</feature>
<sequence length="1989" mass="213821">MWTNVFRIGGLQLVSWFQLLPCEYDATTLTDKSVNAEGQKDASTLLVLSSHLQLQNEGYLSTWTNSFVGPWDPSQGVHNPDEKIKLWLFLPGRHTAIVGAAQPAVSRLRVVGAGLWVAPGDSEEVAIALSQALRNRIERAIRGLSYVRFGDAFTRCQSIARTEKHFRRVMHTFEFIFAATKEAIYVHVIVSAKRTRMLSGYDMEVVLRHNSSSKFGGLPVVVAPHGMRGSLTGCCPSDLVKQIYFSKAKALSSMTVLGIPFSVTPSSGCKVRGQNCYAEVSLGIPSSKVETTLLQNSPQGTVAKFDHTETHCSPGVAKSEGKQADYVQAFERTFIYPMEAVLVPVMNTILARTSLRRFWLQDLVGTLLLETSPLSDLSSPPFSMDCFVPGSLNRSDIPESSWIESNVLCHHFYNSSSNSNSSSSSSSSVYSTSSESDCEVVMGSEDLEADADSLASRKAVLSSYDMFENEGSKTVQASKRAHSEITDSFGQGLGPVKSARKGNESTAQTLAAGDGGSITDVYSSIDAHAISTAGAVKDRIVNPWDWGDDDRGVGMDIQTLLAEYGDLGDLFVNDVLDFGEPPGTAESQALMFPVADPGDIAGTPGTGGLDVSDQMLLPVLDFSSLEGFNQPPTAVKDDATSRVHEPMNEIQSSGAVSISSGHSAGELDLLSKAEAMLIFAPEYMAVESPSSTMSSATSTGYHYCPNSGKVDSYQKNSAVYSYGATPPPSPLMGSSDQIADTPGKVNDGLTKRDLLLELRKYYMVVQNVDQSGKRLPLGNNGIVSSKGETAFSASGFGSSSMMTSLHARKTEYESGAFCFLFPLRTVLATDVECLILQAAMCRIRHVVLSGSDGVPLGLNRAIALSVFDQVLSDASVLSGKISGNLEPKKKESIPVRIAGDIEGGLLDGSRSAPVGVWRSVGVPQGSKSPSAPKFDSSSLPINAYEEDGASFYGQKQPLQELLDAMGLLVQQATAFVDLSLDADYGDGPFGWLAFEEQRRRGFSCGPSMVHAGCGGVLAACHSLDIAGVELFDPLSADVHSSSVISLLQSDLKIALKSAFGERNLDGPLPINDWCKGRFQSIEGGSMSSDGCTVESMINDAKESSSTVTLGIGEPITPPQSSAGIKDSEQQMMPPRSKSTVMALSVPSILVGYQDDWLKTSANAIQLFEKAPLEPYALPKPMTYYVVCPDIDPLTTAAADFFQQLGTVYETCKLGTHAPQIVGNQIGLSSEKWSSSGFVLLDVPQSTEKPGSTFSSMGSISDFVLALSEGWNASSYCKSLSKVLRTLRLSSNLSANQKEVLGGTCMVIYVVCPFLDPDAVLQTVVESSRALGSTIFAYDKEKRSLLHSQLAKALSWSSNVDETSISNVLTLSGFSIPKLVLQIVTAETILRITRPPLTELVVLKEIAFTVYNKARRVPRCINPTEAAPLSILLGGRLRSTLTHVGSPVPGLWKDTVTSRNTGTALQRDGPLSWDSSWQAMRPGESLCDFSASGDVLSQDELRYLFEPLFILADPGSLEQGVSLTASEPSRYDETSGVCNNLGGSADTMAGTPIIDVSESDGVVGSCSQKVVSLHCCYGWTEDWRWLVCIWTDSRGELLDSHIFPFGGISGRQDTKGLQCLFVQVLQQGCQMLSSFATDAAIVKPRDIVISRIGSFFELECQEWQKAIYAVGGNEVKKWPLQLRRSVPESASGNGNSLQQQEISLMQDRAMPSQPNPSLYGSHSKSSSFLKGGLTQTNTRKQMLPGQLVGDAPRGVFQWVQSISFVAVSVDHTLQLICPVEMGASPTGVGSQGVGGPPSYWEGFSSVKSLGSTAASYMVIPNPSMRFLPPMPLQLPVGLTAESPPLAHLLHSKGLAIPLTTGFVLSRAVPTIRKDFMRNVKDEWPSILSVSLVDYYGGGASSNINAQEVSSSGKGGGVKQCRIPSSENSGLDAHQILEGVAAELHALSWMTVSPSYLERRTALPFHCDILLRLRRLLHYAEGQLCEQEKFQ</sequence>
<dbReference type="GO" id="GO:0003713">
    <property type="term" value="F:transcription coactivator activity"/>
    <property type="evidence" value="ECO:0000318"/>
    <property type="project" value="GO_Central"/>
</dbReference>
<dbReference type="HOGENOM" id="CLU_000747_0_0_1"/>
<feature type="signal peptide" evidence="11">
    <location>
        <begin position="1"/>
        <end position="16"/>
    </location>
</feature>
<organism evidence="15 16">
    <name type="scientific">Amborella trichopoda</name>
    <dbReference type="NCBI Taxonomy" id="13333"/>
    <lineage>
        <taxon>Eukaryota</taxon>
        <taxon>Viridiplantae</taxon>
        <taxon>Streptophyta</taxon>
        <taxon>Embryophyta</taxon>
        <taxon>Tracheophyta</taxon>
        <taxon>Spermatophyta</taxon>
        <taxon>Magnoliopsida</taxon>
        <taxon>Amborellales</taxon>
        <taxon>Amborellaceae</taxon>
        <taxon>Amborella</taxon>
    </lineage>
</organism>
<dbReference type="InterPro" id="IPR041285">
    <property type="entry name" value="MID_MedPIWI"/>
</dbReference>
<evidence type="ECO:0000259" key="13">
    <source>
        <dbReference type="Pfam" id="PF11597"/>
    </source>
</evidence>
<dbReference type="InterPro" id="IPR009401">
    <property type="entry name" value="Med13_C"/>
</dbReference>
<dbReference type="STRING" id="13333.U5D3C4"/>
<gene>
    <name evidence="15" type="ORF">AMTR_s00198p00028070</name>
</gene>
<dbReference type="PANTHER" id="PTHR48249:SF3">
    <property type="entry name" value="MEDIATOR OF RNA POLYMERASE II TRANSCRIPTION SUBUNIT 13"/>
    <property type="match status" value="1"/>
</dbReference>
<evidence type="ECO:0000256" key="11">
    <source>
        <dbReference type="SAM" id="SignalP"/>
    </source>
</evidence>
<feature type="domain" description="Mediator complex subunit Med13 C-terminal" evidence="12">
    <location>
        <begin position="1556"/>
        <end position="1665"/>
    </location>
</feature>
<dbReference type="Pfam" id="PF06333">
    <property type="entry name" value="Med13_C"/>
    <property type="match status" value="1"/>
</dbReference>
<evidence type="ECO:0000256" key="8">
    <source>
        <dbReference type="ARBA" id="ARBA00023242"/>
    </source>
</evidence>
<evidence type="ECO:0000256" key="9">
    <source>
        <dbReference type="RuleBase" id="RU364134"/>
    </source>
</evidence>
<keyword evidence="5 9" id="KW-0805">Transcription regulation</keyword>
<feature type="domain" description="MID" evidence="14">
    <location>
        <begin position="1179"/>
        <end position="1415"/>
    </location>
</feature>
<proteinExistence type="inferred from homology"/>
<reference evidence="16" key="1">
    <citation type="journal article" date="2013" name="Science">
        <title>The Amborella genome and the evolution of flowering plants.</title>
        <authorList>
            <consortium name="Amborella Genome Project"/>
        </authorList>
    </citation>
    <scope>NUCLEOTIDE SEQUENCE [LARGE SCALE GENOMIC DNA]</scope>
</reference>
<dbReference type="Pfam" id="PF18296">
    <property type="entry name" value="MID_MedPIWI"/>
    <property type="match status" value="1"/>
</dbReference>
<dbReference type="Gramene" id="ERN20081">
    <property type="protein sequence ID" value="ERN20081"/>
    <property type="gene ID" value="AMTR_s00198p00028070"/>
</dbReference>
<feature type="chain" id="PRO_5004658895" description="Mediator of RNA polymerase II transcription subunit 13" evidence="11">
    <location>
        <begin position="17"/>
        <end position="1989"/>
    </location>
</feature>
<protein>
    <recommendedName>
        <fullName evidence="3 9">Mediator of RNA polymerase II transcription subunit 13</fullName>
    </recommendedName>
</protein>
<evidence type="ECO:0000313" key="15">
    <source>
        <dbReference type="EMBL" id="ERN20081.1"/>
    </source>
</evidence>
<dbReference type="KEGG" id="atr:18448492"/>
<dbReference type="OMA" id="ADSMACH"/>
<dbReference type="InterPro" id="IPR051139">
    <property type="entry name" value="Mediator_complx_sub13"/>
</dbReference>
<evidence type="ECO:0000256" key="3">
    <source>
        <dbReference type="ARBA" id="ARBA00019618"/>
    </source>
</evidence>
<keyword evidence="4 9" id="KW-0678">Repressor</keyword>
<name>U5D3C4_AMBTC</name>
<evidence type="ECO:0000259" key="14">
    <source>
        <dbReference type="Pfam" id="PF18296"/>
    </source>
</evidence>
<accession>U5D3C4</accession>
<dbReference type="GO" id="GO:0045944">
    <property type="term" value="P:positive regulation of transcription by RNA polymerase II"/>
    <property type="evidence" value="ECO:0000318"/>
    <property type="project" value="GO_Central"/>
</dbReference>
<keyword evidence="7 9" id="KW-0804">Transcription</keyword>